<keyword evidence="3" id="KW-0472">Membrane</keyword>
<feature type="region of interest" description="Disordered" evidence="2">
    <location>
        <begin position="237"/>
        <end position="256"/>
    </location>
</feature>
<keyword evidence="3" id="KW-0812">Transmembrane</keyword>
<feature type="compositionally biased region" description="Polar residues" evidence="2">
    <location>
        <begin position="237"/>
        <end position="251"/>
    </location>
</feature>
<sequence length="1025" mass="107511">MYTVYAFGNGYLLYGMFQAIALFFKNNNIGVLFTILALIAAIYYAIRVTIYHQHSLLSTAKYVIVFSIILTGLVYNQTTVIINDVSNPAAPTNAQPISNVPWGIAVLWSDFTTIQYGLAKDFTNDFSVPAGDNMLSEGLGVSIIQQADSATISTSNSYLYQDYNQYISNCVAPGISAGYLDVSELLGAGDATDTASQTYNSNAANSIWTVMSTYTSNTATGGGGNLLTEWYSGSSPTSVTETASGQSDPGGTTTTCSQETTWLQTAVQDYITNNAGPAIAGGLQMASFSDLSNAIGAVNPYIFNMQQGGQAQLMQAIGVNMYAPAILKMAQASDSNASSLAVATGTGVTSTKTGMMESGILAGKYMPIVFGIFEAILLGASVIIFILILTHMGVSYLKLLFQLMIMITIWPSLTAIFNYITQLIIQAQYQPIAGLGYSVSGSGTVNSFLATSLSWMGYFSWSVPMVAYMIASGSSYAVASVVGGMDSAISKNASVKGAEAGLGNMTAGQIKDNIYLANGTNVTNVQNTGYRARNFTNEHGANTGEQIIDGMKVNTYENGGHEYASVQAGSGATATLEKGSDGWGFTNVSSNMSANERKALETDIKTNLTHEERELNSRSQSVTKASDSIINRYNKYEASQGNTSTSGHIQTVKVFNSTKNGQNTTTAHNTTTGKNGTVGLEIDGIGGAVTTGSSHSVNSAHTTATASGVARNTGTLHQDLATIASKHIAGISNDARHELSQVNRLEQTESKIKDLKQELGEVQTGTMGVTGGVTPAFLNATHTGKGGLSNFVGQFSNFVTDSKHLSTMAPVLQQMANFGDKSAMIPGVNAGINAGGKVLHSATSSVPTNISGQVKHAQGVINGNFNNNGGNYVNLNNAASNAYNLPLPSIGSVGEPTGATSHWVNKEANPAAMQFLQNNDPFAPGFNGGKKDFINTGVDQGLGIVDGVAVSTVGVFSQSGAGYLYNQFKQGGKNLSNPGAFNEGLNLTSYGDINLNSFNNSINTGFNIAKGQMVHPFGLTAPGQH</sequence>
<feature type="transmembrane region" description="Helical" evidence="3">
    <location>
        <begin position="432"/>
        <end position="455"/>
    </location>
</feature>
<comment type="caution">
    <text evidence="5">The sequence shown here is derived from an EMBL/GenBank/DDBJ whole genome shotgun (WGS) entry which is preliminary data.</text>
</comment>
<protein>
    <submittedName>
        <fullName evidence="5">Conjugal transfer protein TraG</fullName>
    </submittedName>
</protein>
<keyword evidence="3" id="KW-1133">Transmembrane helix</keyword>
<evidence type="ECO:0000256" key="1">
    <source>
        <dbReference type="SAM" id="Coils"/>
    </source>
</evidence>
<feature type="coiled-coil region" evidence="1">
    <location>
        <begin position="738"/>
        <end position="765"/>
    </location>
</feature>
<proteinExistence type="predicted"/>
<dbReference type="InterPro" id="IPR012931">
    <property type="entry name" value="TraG_N_Proteobacteria"/>
</dbReference>
<dbReference type="Pfam" id="PF07916">
    <property type="entry name" value="TraG_N"/>
    <property type="match status" value="1"/>
</dbReference>
<evidence type="ECO:0000256" key="3">
    <source>
        <dbReference type="SAM" id="Phobius"/>
    </source>
</evidence>
<reference evidence="5 6" key="1">
    <citation type="submission" date="2019-01" db="EMBL/GenBank/DDBJ databases">
        <title>Insights into ecological role of a new deltaproteobacterial order Candidatus Sinidesulfobacterales (Sva0485) by metagenomics and metatranscriptomics.</title>
        <authorList>
            <person name="Tan S."/>
            <person name="Liu J."/>
            <person name="Fang Y."/>
            <person name="Hedlund B."/>
            <person name="Lian Z.-H."/>
            <person name="Huang L.-Y."/>
            <person name="Li J.-T."/>
            <person name="Huang L.-N."/>
            <person name="Li W.-J."/>
            <person name="Jiang H.-C."/>
            <person name="Dong H.-L."/>
            <person name="Shu W.-S."/>
        </authorList>
    </citation>
    <scope>NUCLEOTIDE SEQUENCE [LARGE SCALE GENOMIC DNA]</scope>
    <source>
        <strain evidence="5">AP4</strain>
    </source>
</reference>
<keyword evidence="1" id="KW-0175">Coiled coil</keyword>
<organism evidence="5 6">
    <name type="scientific">Candidatus Acidulodesulfobacterium acidiphilum</name>
    <dbReference type="NCBI Taxonomy" id="2597224"/>
    <lineage>
        <taxon>Bacteria</taxon>
        <taxon>Deltaproteobacteria</taxon>
        <taxon>Candidatus Acidulodesulfobacterales</taxon>
        <taxon>Candidatus Acidulodesulfobacterium</taxon>
    </lineage>
</organism>
<feature type="transmembrane region" description="Helical" evidence="3">
    <location>
        <begin position="31"/>
        <end position="50"/>
    </location>
</feature>
<feature type="domain" description="TraG N-terminal Proteobacteria" evidence="4">
    <location>
        <begin position="3"/>
        <end position="490"/>
    </location>
</feature>
<feature type="transmembrane region" description="Helical" evidence="3">
    <location>
        <begin position="365"/>
        <end position="388"/>
    </location>
</feature>
<evidence type="ECO:0000313" key="5">
    <source>
        <dbReference type="EMBL" id="RZV40149.1"/>
    </source>
</evidence>
<accession>A0A520XG47</accession>
<dbReference type="EMBL" id="SHMQ01000002">
    <property type="protein sequence ID" value="RZV40149.1"/>
    <property type="molecule type" value="Genomic_DNA"/>
</dbReference>
<evidence type="ECO:0000313" key="6">
    <source>
        <dbReference type="Proteomes" id="UP000322454"/>
    </source>
</evidence>
<dbReference type="Proteomes" id="UP000322454">
    <property type="component" value="Unassembled WGS sequence"/>
</dbReference>
<dbReference type="AlphaFoldDB" id="A0A520XG47"/>
<gene>
    <name evidence="5" type="ORF">EVJ48_01280</name>
</gene>
<feature type="transmembrane region" description="Helical" evidence="3">
    <location>
        <begin position="6"/>
        <end position="24"/>
    </location>
</feature>
<feature type="transmembrane region" description="Helical" evidence="3">
    <location>
        <begin position="400"/>
        <end position="420"/>
    </location>
</feature>
<evidence type="ECO:0000256" key="2">
    <source>
        <dbReference type="SAM" id="MobiDB-lite"/>
    </source>
</evidence>
<evidence type="ECO:0000259" key="4">
    <source>
        <dbReference type="Pfam" id="PF07916"/>
    </source>
</evidence>
<feature type="transmembrane region" description="Helical" evidence="3">
    <location>
        <begin position="56"/>
        <end position="75"/>
    </location>
</feature>
<name>A0A520XG47_9DELT</name>